<dbReference type="EMBL" id="RDQH01000336">
    <property type="protein sequence ID" value="RXH85811.1"/>
    <property type="molecule type" value="Genomic_DNA"/>
</dbReference>
<protein>
    <submittedName>
        <fullName evidence="2">Uncharacterized protein</fullName>
    </submittedName>
</protein>
<evidence type="ECO:0000256" key="1">
    <source>
        <dbReference type="SAM" id="MobiDB-lite"/>
    </source>
</evidence>
<name>A0A498IWY5_MALDO</name>
<evidence type="ECO:0000313" key="2">
    <source>
        <dbReference type="EMBL" id="RXH85811.1"/>
    </source>
</evidence>
<evidence type="ECO:0000313" key="3">
    <source>
        <dbReference type="Proteomes" id="UP000290289"/>
    </source>
</evidence>
<proteinExistence type="predicted"/>
<dbReference type="Proteomes" id="UP000290289">
    <property type="component" value="Chromosome 10"/>
</dbReference>
<reference evidence="2 3" key="1">
    <citation type="submission" date="2018-10" db="EMBL/GenBank/DDBJ databases">
        <title>A high-quality apple genome assembly.</title>
        <authorList>
            <person name="Hu J."/>
        </authorList>
    </citation>
    <scope>NUCLEOTIDE SEQUENCE [LARGE SCALE GENOMIC DNA]</scope>
    <source>
        <strain evidence="3">cv. HFTH1</strain>
        <tissue evidence="2">Young leaf</tissue>
    </source>
</reference>
<dbReference type="AlphaFoldDB" id="A0A498IWY5"/>
<accession>A0A498IWY5</accession>
<gene>
    <name evidence="2" type="ORF">DVH24_014395</name>
</gene>
<keyword evidence="3" id="KW-1185">Reference proteome</keyword>
<organism evidence="2 3">
    <name type="scientific">Malus domestica</name>
    <name type="common">Apple</name>
    <name type="synonym">Pyrus malus</name>
    <dbReference type="NCBI Taxonomy" id="3750"/>
    <lineage>
        <taxon>Eukaryota</taxon>
        <taxon>Viridiplantae</taxon>
        <taxon>Streptophyta</taxon>
        <taxon>Embryophyta</taxon>
        <taxon>Tracheophyta</taxon>
        <taxon>Spermatophyta</taxon>
        <taxon>Magnoliopsida</taxon>
        <taxon>eudicotyledons</taxon>
        <taxon>Gunneridae</taxon>
        <taxon>Pentapetalae</taxon>
        <taxon>rosids</taxon>
        <taxon>fabids</taxon>
        <taxon>Rosales</taxon>
        <taxon>Rosaceae</taxon>
        <taxon>Amygdaloideae</taxon>
        <taxon>Maleae</taxon>
        <taxon>Malus</taxon>
    </lineage>
</organism>
<sequence>MLPSLLPHNALIIVNSGGNSGINHRLVFCGNDKPVVDARHHRTVAPNDALKLQLVLALGLLVVLRHRKLCDLFHMGVAHVLYGLSTAGYKAPSVRGSGHRRKEDEGEDEEAVRAHRDR</sequence>
<comment type="caution">
    <text evidence="2">The sequence shown here is derived from an EMBL/GenBank/DDBJ whole genome shotgun (WGS) entry which is preliminary data.</text>
</comment>
<feature type="region of interest" description="Disordered" evidence="1">
    <location>
        <begin position="89"/>
        <end position="118"/>
    </location>
</feature>